<accession>A0AAV0U3N5</accession>
<evidence type="ECO:0008006" key="5">
    <source>
        <dbReference type="Google" id="ProtNLM"/>
    </source>
</evidence>
<feature type="signal peptide" evidence="2">
    <location>
        <begin position="1"/>
        <end position="25"/>
    </location>
</feature>
<evidence type="ECO:0000313" key="4">
    <source>
        <dbReference type="Proteomes" id="UP001162031"/>
    </source>
</evidence>
<dbReference type="EMBL" id="CANTFL010001109">
    <property type="protein sequence ID" value="CAI5731596.1"/>
    <property type="molecule type" value="Genomic_DNA"/>
</dbReference>
<feature type="chain" id="PRO_5043617429" description="RxLR effector candidate protein" evidence="2">
    <location>
        <begin position="26"/>
        <end position="370"/>
    </location>
</feature>
<sequence length="370" mass="41062">MRSVSVVFFTFGVTLTCITSSFGDAGSNGTEADPPGRLRLSINDVNDKSSARVPRASATAGQEERMPSVLTSWIDRLKPFVTKLSAHLRARKWLMSFTGTNGVLDRFHLKTAGSEDSFKVAQDFWDRLSDSDMTALMIYFKLANPREKKFSVPFASAFSKRFGEPEMAEVLVKAYRSGTPFRKSLAIALTNGQFTSWHRTGTSPVDVARQLDPWDGKVLTDRRLLMLLGYILRVDPEKTHHTLAKTFTELYGGDAKLPPIVSGMKMFGFARWAGKTIEREMVEGWIKNGMTVDQVTASLKLGPDQPLTSEANDLLNLFIARDKRVKHGTTDPNSVPKEHFSDGEPPSLILRPPLSEEPDKGTATAHHTGR</sequence>
<gene>
    <name evidence="3" type="ORF">HBR001_LOCUS5243</name>
</gene>
<evidence type="ECO:0000256" key="1">
    <source>
        <dbReference type="SAM" id="MobiDB-lite"/>
    </source>
</evidence>
<protein>
    <recommendedName>
        <fullName evidence="5">RxLR effector candidate protein</fullName>
    </recommendedName>
</protein>
<evidence type="ECO:0000313" key="3">
    <source>
        <dbReference type="EMBL" id="CAI5731596.1"/>
    </source>
</evidence>
<dbReference type="AlphaFoldDB" id="A0AAV0U3N5"/>
<reference evidence="3" key="1">
    <citation type="submission" date="2022-12" db="EMBL/GenBank/DDBJ databases">
        <authorList>
            <person name="Webb A."/>
        </authorList>
    </citation>
    <scope>NUCLEOTIDE SEQUENCE</scope>
    <source>
        <strain evidence="3">Hp1</strain>
    </source>
</reference>
<keyword evidence="2" id="KW-0732">Signal</keyword>
<keyword evidence="4" id="KW-1185">Reference proteome</keyword>
<comment type="caution">
    <text evidence="3">The sequence shown here is derived from an EMBL/GenBank/DDBJ whole genome shotgun (WGS) entry which is preliminary data.</text>
</comment>
<name>A0AAV0U3N5_HYABA</name>
<feature type="region of interest" description="Disordered" evidence="1">
    <location>
        <begin position="327"/>
        <end position="370"/>
    </location>
</feature>
<proteinExistence type="predicted"/>
<dbReference type="Proteomes" id="UP001162031">
    <property type="component" value="Unassembled WGS sequence"/>
</dbReference>
<evidence type="ECO:0000256" key="2">
    <source>
        <dbReference type="SAM" id="SignalP"/>
    </source>
</evidence>
<organism evidence="3 4">
    <name type="scientific">Hyaloperonospora brassicae</name>
    <name type="common">Brassica downy mildew</name>
    <name type="synonym">Peronospora brassicae</name>
    <dbReference type="NCBI Taxonomy" id="162125"/>
    <lineage>
        <taxon>Eukaryota</taxon>
        <taxon>Sar</taxon>
        <taxon>Stramenopiles</taxon>
        <taxon>Oomycota</taxon>
        <taxon>Peronosporomycetes</taxon>
        <taxon>Peronosporales</taxon>
        <taxon>Peronosporaceae</taxon>
        <taxon>Hyaloperonospora</taxon>
    </lineage>
</organism>